<gene>
    <name evidence="2" type="ORF">US68_C0010G0047</name>
</gene>
<dbReference type="Proteomes" id="UP000034231">
    <property type="component" value="Unassembled WGS sequence"/>
</dbReference>
<dbReference type="EMBL" id="LBTX01000010">
    <property type="protein sequence ID" value="KKQ49913.1"/>
    <property type="molecule type" value="Genomic_DNA"/>
</dbReference>
<sequence>MFEKNANKYDPVTATIPGVDQQQRSDELKELSLSGDPQPKKETPNEKKIIFQKLGIKIVK</sequence>
<evidence type="ECO:0000313" key="2">
    <source>
        <dbReference type="EMBL" id="KKQ49913.1"/>
    </source>
</evidence>
<evidence type="ECO:0000313" key="3">
    <source>
        <dbReference type="Proteomes" id="UP000034231"/>
    </source>
</evidence>
<accession>A0A0G0I3J7</accession>
<feature type="compositionally biased region" description="Basic and acidic residues" evidence="1">
    <location>
        <begin position="38"/>
        <end position="47"/>
    </location>
</feature>
<name>A0A0G0I3J7_9BACT</name>
<organism evidence="2 3">
    <name type="scientific">Candidatus Shapirobacteria bacterium GW2011_GWE1_38_10</name>
    <dbReference type="NCBI Taxonomy" id="1618488"/>
    <lineage>
        <taxon>Bacteria</taxon>
        <taxon>Candidatus Shapironibacteriota</taxon>
    </lineage>
</organism>
<protein>
    <submittedName>
        <fullName evidence="2">Uncharacterized protein</fullName>
    </submittedName>
</protein>
<feature type="region of interest" description="Disordered" evidence="1">
    <location>
        <begin position="1"/>
        <end position="47"/>
    </location>
</feature>
<proteinExistence type="predicted"/>
<evidence type="ECO:0000256" key="1">
    <source>
        <dbReference type="SAM" id="MobiDB-lite"/>
    </source>
</evidence>
<reference evidence="2 3" key="1">
    <citation type="journal article" date="2015" name="Nature">
        <title>rRNA introns, odd ribosomes, and small enigmatic genomes across a large radiation of phyla.</title>
        <authorList>
            <person name="Brown C.T."/>
            <person name="Hug L.A."/>
            <person name="Thomas B.C."/>
            <person name="Sharon I."/>
            <person name="Castelle C.J."/>
            <person name="Singh A."/>
            <person name="Wilkins M.J."/>
            <person name="Williams K.H."/>
            <person name="Banfield J.F."/>
        </authorList>
    </citation>
    <scope>NUCLEOTIDE SEQUENCE [LARGE SCALE GENOMIC DNA]</scope>
</reference>
<dbReference type="AlphaFoldDB" id="A0A0G0I3J7"/>
<comment type="caution">
    <text evidence="2">The sequence shown here is derived from an EMBL/GenBank/DDBJ whole genome shotgun (WGS) entry which is preliminary data.</text>
</comment>